<dbReference type="CDD" id="cd16383">
    <property type="entry name" value="GUN4"/>
    <property type="match status" value="1"/>
</dbReference>
<gene>
    <name evidence="2" type="ORF">C1752_10379</name>
</gene>
<dbReference type="RefSeq" id="WP_110988808.1">
    <property type="nucleotide sequence ID" value="NZ_CAWNWM010000031.1"/>
</dbReference>
<dbReference type="Gene3D" id="1.10.10.1770">
    <property type="entry name" value="Gun4-like"/>
    <property type="match status" value="1"/>
</dbReference>
<dbReference type="PANTHER" id="PTHR34800">
    <property type="entry name" value="TETRAPYRROLE-BINDING PROTEIN, CHLOROPLASTIC"/>
    <property type="match status" value="1"/>
</dbReference>
<evidence type="ECO:0000259" key="1">
    <source>
        <dbReference type="Pfam" id="PF05419"/>
    </source>
</evidence>
<evidence type="ECO:0000313" key="2">
    <source>
        <dbReference type="EMBL" id="PZD70658.1"/>
    </source>
</evidence>
<dbReference type="SUPFAM" id="SSF140869">
    <property type="entry name" value="GUN4-like"/>
    <property type="match status" value="1"/>
</dbReference>
<dbReference type="AlphaFoldDB" id="A0A2W1J992"/>
<dbReference type="InterPro" id="IPR037215">
    <property type="entry name" value="GUN4-like_sf"/>
</dbReference>
<dbReference type="PANTHER" id="PTHR34800:SF1">
    <property type="entry name" value="TETRAPYRROLE-BINDING PROTEIN, CHLOROPLASTIC"/>
    <property type="match status" value="1"/>
</dbReference>
<reference evidence="2 3" key="1">
    <citation type="journal article" date="2018" name="Sci. Rep.">
        <title>A novel species of the marine cyanobacterium Acaryochloris with a unique pigment content and lifestyle.</title>
        <authorList>
            <person name="Partensky F."/>
            <person name="Six C."/>
            <person name="Ratin M."/>
            <person name="Garczarek L."/>
            <person name="Vaulot D."/>
            <person name="Probert I."/>
            <person name="Calteau A."/>
            <person name="Gourvil P."/>
            <person name="Marie D."/>
            <person name="Grebert T."/>
            <person name="Bouchier C."/>
            <person name="Le Panse S."/>
            <person name="Gachenot M."/>
            <person name="Rodriguez F."/>
            <person name="Garrido J.L."/>
        </authorList>
    </citation>
    <scope>NUCLEOTIDE SEQUENCE [LARGE SCALE GENOMIC DNA]</scope>
    <source>
        <strain evidence="2 3">RCC1774</strain>
    </source>
</reference>
<dbReference type="Gene3D" id="1.25.40.620">
    <property type="match status" value="1"/>
</dbReference>
<feature type="domain" description="GUN4-like" evidence="1">
    <location>
        <begin position="27"/>
        <end position="160"/>
    </location>
</feature>
<organism evidence="2 3">
    <name type="scientific">Acaryochloris thomasi RCC1774</name>
    <dbReference type="NCBI Taxonomy" id="1764569"/>
    <lineage>
        <taxon>Bacteria</taxon>
        <taxon>Bacillati</taxon>
        <taxon>Cyanobacteriota</taxon>
        <taxon>Cyanophyceae</taxon>
        <taxon>Acaryochloridales</taxon>
        <taxon>Acaryochloridaceae</taxon>
        <taxon>Acaryochloris</taxon>
        <taxon>Acaryochloris thomasi</taxon>
    </lineage>
</organism>
<dbReference type="OrthoDB" id="7915178at2"/>
<protein>
    <submittedName>
        <fullName evidence="2">Ycf53-like protein</fullName>
    </submittedName>
</protein>
<dbReference type="GO" id="GO:0046906">
    <property type="term" value="F:tetrapyrrole binding"/>
    <property type="evidence" value="ECO:0007669"/>
    <property type="project" value="TreeGrafter"/>
</dbReference>
<comment type="caution">
    <text evidence="2">The sequence shown here is derived from an EMBL/GenBank/DDBJ whole genome shotgun (WGS) entry which is preliminary data.</text>
</comment>
<accession>A0A2W1J992</accession>
<dbReference type="InterPro" id="IPR008629">
    <property type="entry name" value="GUN4-like"/>
</dbReference>
<name>A0A2W1J992_9CYAN</name>
<dbReference type="Proteomes" id="UP000248857">
    <property type="component" value="Unassembled WGS sequence"/>
</dbReference>
<keyword evidence="3" id="KW-1185">Reference proteome</keyword>
<proteinExistence type="predicted"/>
<dbReference type="EMBL" id="PQWO01000031">
    <property type="protein sequence ID" value="PZD70658.1"/>
    <property type="molecule type" value="Genomic_DNA"/>
</dbReference>
<dbReference type="Pfam" id="PF05419">
    <property type="entry name" value="GUN4"/>
    <property type="match status" value="1"/>
</dbReference>
<sequence>MNWPYRHGLSFILLLSLGIWGCNRYEPEYQQLEKHLASGNWRQADQLTKQLFYKVGPRRSGGFLSPNGYLSRVKFESFPCKDLNRIEQMWATHSQGRFGFTVQKRLYVETGNTIDGTFDYKSYRTFRERVGWMKDGKILLYHQLSFEDSSPVGHLPAMNTNEAGIREPLFMRLEVCRAIVD</sequence>
<evidence type="ECO:0000313" key="3">
    <source>
        <dbReference type="Proteomes" id="UP000248857"/>
    </source>
</evidence>